<gene>
    <name evidence="2" type="ORF">Smic_77190</name>
</gene>
<dbReference type="AlphaFoldDB" id="A0A7J0D365"/>
<protein>
    <submittedName>
        <fullName evidence="2">Uncharacterized protein</fullName>
    </submittedName>
</protein>
<name>A0A7J0D365_STRMI</name>
<feature type="region of interest" description="Disordered" evidence="1">
    <location>
        <begin position="1"/>
        <end position="24"/>
    </location>
</feature>
<feature type="compositionally biased region" description="Basic and acidic residues" evidence="1">
    <location>
        <begin position="1"/>
        <end position="14"/>
    </location>
</feature>
<accession>A0A7J0D365</accession>
<organism evidence="2 3">
    <name type="scientific">Streptomyces microflavus</name>
    <name type="common">Streptomyces lipmanii</name>
    <dbReference type="NCBI Taxonomy" id="1919"/>
    <lineage>
        <taxon>Bacteria</taxon>
        <taxon>Bacillati</taxon>
        <taxon>Actinomycetota</taxon>
        <taxon>Actinomycetes</taxon>
        <taxon>Kitasatosporales</taxon>
        <taxon>Streptomycetaceae</taxon>
        <taxon>Streptomyces</taxon>
    </lineage>
</organism>
<proteinExistence type="predicted"/>
<evidence type="ECO:0000313" key="2">
    <source>
        <dbReference type="EMBL" id="GFN09163.1"/>
    </source>
</evidence>
<dbReference type="Proteomes" id="UP000498740">
    <property type="component" value="Unassembled WGS sequence"/>
</dbReference>
<sequence length="71" mass="7820">MGRHRLLNDRRCAPEESSGAQRHERVYRAGALTVEGDTAPGLEPSRQLYRGSAYLIAPWTAEQGHGPPSHP</sequence>
<comment type="caution">
    <text evidence="2">The sequence shown here is derived from an EMBL/GenBank/DDBJ whole genome shotgun (WGS) entry which is preliminary data.</text>
</comment>
<evidence type="ECO:0000256" key="1">
    <source>
        <dbReference type="SAM" id="MobiDB-lite"/>
    </source>
</evidence>
<evidence type="ECO:0000313" key="3">
    <source>
        <dbReference type="Proteomes" id="UP000498740"/>
    </source>
</evidence>
<dbReference type="EMBL" id="BLWD01000001">
    <property type="protein sequence ID" value="GFN09163.1"/>
    <property type="molecule type" value="Genomic_DNA"/>
</dbReference>
<reference evidence="2 3" key="1">
    <citation type="submission" date="2020-05" db="EMBL/GenBank/DDBJ databases">
        <title>Whole genome shotgun sequence of Streptomyces microflavus NBRC 13062.</title>
        <authorList>
            <person name="Komaki H."/>
            <person name="Tamura T."/>
        </authorList>
    </citation>
    <scope>NUCLEOTIDE SEQUENCE [LARGE SCALE GENOMIC DNA]</scope>
    <source>
        <strain evidence="2 3">NBRC 13062</strain>
    </source>
</reference>